<evidence type="ECO:0000313" key="1">
    <source>
        <dbReference type="EMBL" id="KAJ8643103.1"/>
    </source>
</evidence>
<dbReference type="Proteomes" id="UP001234297">
    <property type="component" value="Chromosome 2"/>
</dbReference>
<gene>
    <name evidence="1" type="ORF">MRB53_004851</name>
</gene>
<proteinExistence type="predicted"/>
<dbReference type="EMBL" id="CM056810">
    <property type="protein sequence ID" value="KAJ8643103.1"/>
    <property type="molecule type" value="Genomic_DNA"/>
</dbReference>
<keyword evidence="2" id="KW-1185">Reference proteome</keyword>
<comment type="caution">
    <text evidence="1">The sequence shown here is derived from an EMBL/GenBank/DDBJ whole genome shotgun (WGS) entry which is preliminary data.</text>
</comment>
<sequence>MDSPERDFNTTTPSPTFQEAGQKQQSMRRHLHFEVEGAYKKSIANNDNSWNSINIVPNVRTPSSPMGSEATGSFHVNSYTISNNKQEADFSSHSSSGLSICQVETLETHTNNVDTSVWNNRSSSMPSGIGLHLNSIVANCGSNTQLARKVSFNSSREKKISGNKQPMLEDSEGWLVEYEKQMPISQDAYRLEEFNQRRTEKKRNRDHNTLENGGCKRCNCRKTKCLKLYCDCFNAGEYCTEPCTCKNCFNRPVYEDTVLDIRQQIESRNSLAFAPKIVQCGQESPQNSGEDSNQKTPASARHKRGCTCKKSRCLKKYCECYKVGVGCSSECRCEGCKNVFGEKEEMEHIKLGDKRWESDGKMRIDISQPEQCHSDVSSLTPMFQFSNHGRDVPKSQHPTRRHLASTPESQVLSPSEMSPQSPQTSDGNYSLMKVQGSPGLVLHDQELDYQIGKEVYLLSPRWDGLSDIHDLTSSLNYPLSRASSLKALRPELSQEGGTSSHGSLHWRNSPMIPNVHFSGNKFVTDPGSNNKLYNIPEDETPHILKKTCSPKKAVKTSSPNKKGVSPPHNCLRELRGLSSSPSLRGGRNTKFSGNEERSTDHQFPISAYFGLAIKGRFKGMAVVDTFNKICMLLI</sequence>
<protein>
    <submittedName>
        <fullName evidence="1">Uncharacterized protein</fullName>
    </submittedName>
</protein>
<evidence type="ECO:0000313" key="2">
    <source>
        <dbReference type="Proteomes" id="UP001234297"/>
    </source>
</evidence>
<accession>A0ACC2MBX3</accession>
<name>A0ACC2MBX3_PERAE</name>
<organism evidence="1 2">
    <name type="scientific">Persea americana</name>
    <name type="common">Avocado</name>
    <dbReference type="NCBI Taxonomy" id="3435"/>
    <lineage>
        <taxon>Eukaryota</taxon>
        <taxon>Viridiplantae</taxon>
        <taxon>Streptophyta</taxon>
        <taxon>Embryophyta</taxon>
        <taxon>Tracheophyta</taxon>
        <taxon>Spermatophyta</taxon>
        <taxon>Magnoliopsida</taxon>
        <taxon>Magnoliidae</taxon>
        <taxon>Laurales</taxon>
        <taxon>Lauraceae</taxon>
        <taxon>Persea</taxon>
    </lineage>
</organism>
<reference evidence="1 2" key="1">
    <citation type="journal article" date="2022" name="Hortic Res">
        <title>A haplotype resolved chromosomal level avocado genome allows analysis of novel avocado genes.</title>
        <authorList>
            <person name="Nath O."/>
            <person name="Fletcher S.J."/>
            <person name="Hayward A."/>
            <person name="Shaw L.M."/>
            <person name="Masouleh A.K."/>
            <person name="Furtado A."/>
            <person name="Henry R.J."/>
            <person name="Mitter N."/>
        </authorList>
    </citation>
    <scope>NUCLEOTIDE SEQUENCE [LARGE SCALE GENOMIC DNA]</scope>
    <source>
        <strain evidence="2">cv. Hass</strain>
    </source>
</reference>